<sequence>MTDDQVWTITGAFDPGAPDWHYLPVEIPEGVREIEVVYRYDRPDVPPGVKGNALDIGVFGPHEQFRGWSGGARDRFVVNATEATPGYLPGPIEPGEWQIILAPYTVSPQGMTFEVDVTVRFGLDGPAFQPNPAPARAPQADRGKSWYRGDGHLHTIYSDGRRKPEELVADARAAGLDFIVSTEHNTPSAHLQWGDHATEDLLILNGEEVTTRTGHWPAWNLPAGTWIDWRYRADDPRQLQKFVDEVHKSGGLVVAAHPFGPCIGCTWEYGYESADLVEIWNGPWTLDDEAAVIAWDGLLRAGRWIPAVGNSDSHTHGDRVGLPHNVVLADGLTGSQLMEGFAKGRNWIAESSSVQLEFTATAGGTTVGIGETMKTDPGTPIAIEIKASGAPDTHVRILDHHGPQWGGYVPAEGATIMWTTQSRYSKWVRVEIRREEPTPTTRDTMVALTNPIFFR</sequence>
<feature type="domain" description="Polymerase/histidinol phosphatase N-terminal" evidence="1">
    <location>
        <begin position="149"/>
        <end position="213"/>
    </location>
</feature>
<protein>
    <recommendedName>
        <fullName evidence="1">Polymerase/histidinol phosphatase N-terminal domain-containing protein</fullName>
    </recommendedName>
</protein>
<gene>
    <name evidence="2" type="ORF">SAMN05661093_03670</name>
</gene>
<dbReference type="InterPro" id="IPR016195">
    <property type="entry name" value="Pol/histidinol_Pase-like"/>
</dbReference>
<dbReference type="GO" id="GO:0004534">
    <property type="term" value="F:5'-3' RNA exonuclease activity"/>
    <property type="evidence" value="ECO:0007669"/>
    <property type="project" value="TreeGrafter"/>
</dbReference>
<dbReference type="GO" id="GO:0035312">
    <property type="term" value="F:5'-3' DNA exonuclease activity"/>
    <property type="evidence" value="ECO:0007669"/>
    <property type="project" value="TreeGrafter"/>
</dbReference>
<organism evidence="2 3">
    <name type="scientific">Kibdelosporangium aridum</name>
    <dbReference type="NCBI Taxonomy" id="2030"/>
    <lineage>
        <taxon>Bacteria</taxon>
        <taxon>Bacillati</taxon>
        <taxon>Actinomycetota</taxon>
        <taxon>Actinomycetes</taxon>
        <taxon>Pseudonocardiales</taxon>
        <taxon>Pseudonocardiaceae</taxon>
        <taxon>Kibdelosporangium</taxon>
    </lineage>
</organism>
<dbReference type="OrthoDB" id="9804333at2"/>
<dbReference type="InterPro" id="IPR003141">
    <property type="entry name" value="Pol/His_phosphatase_N"/>
</dbReference>
<dbReference type="PANTHER" id="PTHR42924">
    <property type="entry name" value="EXONUCLEASE"/>
    <property type="match status" value="1"/>
</dbReference>
<evidence type="ECO:0000313" key="3">
    <source>
        <dbReference type="Proteomes" id="UP000192674"/>
    </source>
</evidence>
<dbReference type="NCBIfam" id="NF038032">
    <property type="entry name" value="CehA_McbA_metalo"/>
    <property type="match status" value="1"/>
</dbReference>
<keyword evidence="3" id="KW-1185">Reference proteome</keyword>
<dbReference type="InterPro" id="IPR052018">
    <property type="entry name" value="PHP_domain"/>
</dbReference>
<dbReference type="Proteomes" id="UP000192674">
    <property type="component" value="Unassembled WGS sequence"/>
</dbReference>
<dbReference type="SUPFAM" id="SSF89550">
    <property type="entry name" value="PHP domain-like"/>
    <property type="match status" value="1"/>
</dbReference>
<dbReference type="EMBL" id="FWXV01000002">
    <property type="protein sequence ID" value="SMC99366.1"/>
    <property type="molecule type" value="Genomic_DNA"/>
</dbReference>
<dbReference type="SMART" id="SM00481">
    <property type="entry name" value="POLIIIAc"/>
    <property type="match status" value="1"/>
</dbReference>
<dbReference type="PANTHER" id="PTHR42924:SF3">
    <property type="entry name" value="POLYMERASE_HISTIDINOL PHOSPHATASE N-TERMINAL DOMAIN-CONTAINING PROTEIN"/>
    <property type="match status" value="1"/>
</dbReference>
<proteinExistence type="predicted"/>
<dbReference type="CDD" id="cd07432">
    <property type="entry name" value="PHP_HisPPase"/>
    <property type="match status" value="1"/>
</dbReference>
<name>A0A1W2DQQ5_KIBAR</name>
<dbReference type="RefSeq" id="WP_084427702.1">
    <property type="nucleotide sequence ID" value="NZ_FWXV01000002.1"/>
</dbReference>
<dbReference type="Gene3D" id="3.20.20.140">
    <property type="entry name" value="Metal-dependent hydrolases"/>
    <property type="match status" value="1"/>
</dbReference>
<evidence type="ECO:0000259" key="1">
    <source>
        <dbReference type="SMART" id="SM00481"/>
    </source>
</evidence>
<evidence type="ECO:0000313" key="2">
    <source>
        <dbReference type="EMBL" id="SMC99366.1"/>
    </source>
</evidence>
<reference evidence="2 3" key="1">
    <citation type="submission" date="2017-04" db="EMBL/GenBank/DDBJ databases">
        <authorList>
            <person name="Afonso C.L."/>
            <person name="Miller P.J."/>
            <person name="Scott M.A."/>
            <person name="Spackman E."/>
            <person name="Goraichik I."/>
            <person name="Dimitrov K.M."/>
            <person name="Suarez D.L."/>
            <person name="Swayne D.E."/>
        </authorList>
    </citation>
    <scope>NUCLEOTIDE SEQUENCE [LARGE SCALE GENOMIC DNA]</scope>
    <source>
        <strain evidence="2 3">DSM 43828</strain>
    </source>
</reference>
<accession>A0A1W2DQQ5</accession>
<dbReference type="AlphaFoldDB" id="A0A1W2DQQ5"/>